<protein>
    <recommendedName>
        <fullName evidence="9">Ribokinase</fullName>
        <shortName evidence="9">RK</shortName>
        <ecNumber evidence="9">2.7.1.15</ecNumber>
    </recommendedName>
</protein>
<evidence type="ECO:0000313" key="12">
    <source>
        <dbReference type="Proteomes" id="UP001501183"/>
    </source>
</evidence>
<dbReference type="InterPro" id="IPR002139">
    <property type="entry name" value="Ribo/fructo_kinase"/>
</dbReference>
<feature type="active site" description="Proton acceptor" evidence="9">
    <location>
        <position position="239"/>
    </location>
</feature>
<feature type="binding site" evidence="9">
    <location>
        <position position="141"/>
    </location>
    <ligand>
        <name>substrate</name>
    </ligand>
</feature>
<dbReference type="EC" id="2.7.1.15" evidence="9"/>
<evidence type="ECO:0000256" key="5">
    <source>
        <dbReference type="ARBA" id="ARBA00022840"/>
    </source>
</evidence>
<keyword evidence="4 9" id="KW-0418">Kinase</keyword>
<keyword evidence="2 9" id="KW-0479">Metal-binding</keyword>
<dbReference type="PRINTS" id="PR00990">
    <property type="entry name" value="RIBOKINASE"/>
</dbReference>
<evidence type="ECO:0000256" key="3">
    <source>
        <dbReference type="ARBA" id="ARBA00022741"/>
    </source>
</evidence>
<feature type="binding site" evidence="9">
    <location>
        <begin position="14"/>
        <end position="16"/>
    </location>
    <ligand>
        <name>substrate</name>
    </ligand>
</feature>
<comment type="caution">
    <text evidence="9">Lacks conserved residue(s) required for the propagation of feature annotation.</text>
</comment>
<evidence type="ECO:0000256" key="9">
    <source>
        <dbReference type="HAMAP-Rule" id="MF_01987"/>
    </source>
</evidence>
<name>A0ABP8NZA7_9NOCA</name>
<evidence type="ECO:0000256" key="7">
    <source>
        <dbReference type="ARBA" id="ARBA00022958"/>
    </source>
</evidence>
<comment type="caution">
    <text evidence="11">The sequence shown here is derived from an EMBL/GenBank/DDBJ whole genome shotgun (WGS) entry which is preliminary data.</text>
</comment>
<evidence type="ECO:0000256" key="4">
    <source>
        <dbReference type="ARBA" id="ARBA00022777"/>
    </source>
</evidence>
<feature type="binding site" evidence="9">
    <location>
        <begin position="206"/>
        <end position="211"/>
    </location>
    <ligand>
        <name>ATP</name>
        <dbReference type="ChEBI" id="CHEBI:30616"/>
    </ligand>
</feature>
<dbReference type="SUPFAM" id="SSF53613">
    <property type="entry name" value="Ribokinase-like"/>
    <property type="match status" value="1"/>
</dbReference>
<dbReference type="HAMAP" id="MF_01987">
    <property type="entry name" value="Ribokinase"/>
    <property type="match status" value="1"/>
</dbReference>
<comment type="activity regulation">
    <text evidence="9">Activated by a monovalent cation that binds near, but not in, the active site. The most likely occupant of the site in vivo is potassium. Ion binding induces a conformational change that may alter substrate affinity.</text>
</comment>
<evidence type="ECO:0000259" key="10">
    <source>
        <dbReference type="Pfam" id="PF00294"/>
    </source>
</evidence>
<keyword evidence="7 9" id="KW-0630">Potassium</keyword>
<evidence type="ECO:0000256" key="8">
    <source>
        <dbReference type="ARBA" id="ARBA00023277"/>
    </source>
</evidence>
<dbReference type="EMBL" id="BAABFB010000029">
    <property type="protein sequence ID" value="GAA4475759.1"/>
    <property type="molecule type" value="Genomic_DNA"/>
</dbReference>
<dbReference type="PANTHER" id="PTHR10584:SF166">
    <property type="entry name" value="RIBOKINASE"/>
    <property type="match status" value="1"/>
</dbReference>
<feature type="binding site" evidence="9">
    <location>
        <position position="185"/>
    </location>
    <ligand>
        <name>ATP</name>
        <dbReference type="ChEBI" id="CHEBI:30616"/>
    </ligand>
</feature>
<proteinExistence type="inferred from homology"/>
<reference evidence="12" key="1">
    <citation type="journal article" date="2019" name="Int. J. Syst. Evol. Microbiol.">
        <title>The Global Catalogue of Microorganisms (GCM) 10K type strain sequencing project: providing services to taxonomists for standard genome sequencing and annotation.</title>
        <authorList>
            <consortium name="The Broad Institute Genomics Platform"/>
            <consortium name="The Broad Institute Genome Sequencing Center for Infectious Disease"/>
            <person name="Wu L."/>
            <person name="Ma J."/>
        </authorList>
    </citation>
    <scope>NUCLEOTIDE SEQUENCE [LARGE SCALE GENOMIC DNA]</scope>
    <source>
        <strain evidence="12">JCM 32206</strain>
    </source>
</reference>
<comment type="pathway">
    <text evidence="9">Carbohydrate metabolism; D-ribose degradation; D-ribose 5-phosphate from beta-D-ribopyranose: step 2/2.</text>
</comment>
<evidence type="ECO:0000256" key="6">
    <source>
        <dbReference type="ARBA" id="ARBA00022842"/>
    </source>
</evidence>
<feature type="binding site" evidence="9">
    <location>
        <position position="233"/>
    </location>
    <ligand>
        <name>K(+)</name>
        <dbReference type="ChEBI" id="CHEBI:29103"/>
    </ligand>
</feature>
<accession>A0ABP8NZA7</accession>
<feature type="domain" description="Carbohydrate kinase PfkB" evidence="10">
    <location>
        <begin position="6"/>
        <end position="276"/>
    </location>
</feature>
<keyword evidence="9" id="KW-0963">Cytoplasm</keyword>
<keyword evidence="6 9" id="KW-0460">Magnesium</keyword>
<dbReference type="RefSeq" id="WP_345343054.1">
    <property type="nucleotide sequence ID" value="NZ_BAABFB010000029.1"/>
</dbReference>
<evidence type="ECO:0000313" key="11">
    <source>
        <dbReference type="EMBL" id="GAA4475759.1"/>
    </source>
</evidence>
<comment type="catalytic activity">
    <reaction evidence="9">
        <text>D-ribose + ATP = D-ribose 5-phosphate + ADP + H(+)</text>
        <dbReference type="Rhea" id="RHEA:13697"/>
        <dbReference type="ChEBI" id="CHEBI:15378"/>
        <dbReference type="ChEBI" id="CHEBI:30616"/>
        <dbReference type="ChEBI" id="CHEBI:47013"/>
        <dbReference type="ChEBI" id="CHEBI:78346"/>
        <dbReference type="ChEBI" id="CHEBI:456216"/>
        <dbReference type="EC" id="2.7.1.15"/>
    </reaction>
</comment>
<comment type="subunit">
    <text evidence="9">Homodimer.</text>
</comment>
<comment type="subcellular location">
    <subcellularLocation>
        <location evidence="9">Cytoplasm</location>
    </subcellularLocation>
</comment>
<comment type="cofactor">
    <cofactor evidence="9">
        <name>Mg(2+)</name>
        <dbReference type="ChEBI" id="CHEBI:18420"/>
    </cofactor>
    <text evidence="9">Requires a divalent cation, most likely magnesium in vivo, as an electrophilic catalyst to aid phosphoryl group transfer. It is the chelate of the metal and the nucleotide that is the actual substrate.</text>
</comment>
<evidence type="ECO:0000256" key="1">
    <source>
        <dbReference type="ARBA" id="ARBA00022679"/>
    </source>
</evidence>
<keyword evidence="8 9" id="KW-0119">Carbohydrate metabolism</keyword>
<feature type="binding site" evidence="9">
    <location>
        <position position="272"/>
    </location>
    <ligand>
        <name>K(+)</name>
        <dbReference type="ChEBI" id="CHEBI:29103"/>
    </ligand>
</feature>
<dbReference type="Gene3D" id="3.40.1190.20">
    <property type="match status" value="1"/>
</dbReference>
<dbReference type="CDD" id="cd01174">
    <property type="entry name" value="ribokinase"/>
    <property type="match status" value="1"/>
</dbReference>
<keyword evidence="3 9" id="KW-0547">Nucleotide-binding</keyword>
<feature type="binding site" evidence="9">
    <location>
        <position position="270"/>
    </location>
    <ligand>
        <name>K(+)</name>
        <dbReference type="ChEBI" id="CHEBI:29103"/>
    </ligand>
</feature>
<comment type="similarity">
    <text evidence="9">Belongs to the carbohydrate kinase PfkB family. Ribokinase subfamily.</text>
</comment>
<keyword evidence="1 9" id="KW-0808">Transferase</keyword>
<comment type="function">
    <text evidence="9">Catalyzes the phosphorylation of ribose at O-5 in a reaction requiring ATP and magnesium. The resulting D-ribose-5-phosphate can then be used either for sythesis of nucleotides, histidine, and tryptophan, or as a component of the pentose phosphate pathway.</text>
</comment>
<sequence>MTGAPRVTVLGSVNMDLVTTTAHLPAPGETVLGTGFRTGSGGKGANQAVAAARAGAQVVFLGAVGDDAFAPALRRGLVEAGVDVALLRTVPGPSGVAAITVDRAGENSIVVVGGANRTVDALTDAERAAVVDADVLLCQLELPVTVVAEAIAVAHRSGTVTVLNAAPAQPLPDTLLTEVDVLVVNETEAAQLGEHALTRAGNVVTTLGRRGARRRGPDGTALHVPAPAVTVVDTTGAGDAFTGTLAACWHRGPEIAVRRAVAAGSLATTRPGAATAPTASEVDTLLTRLAAPQSSAQPVHPA</sequence>
<dbReference type="InterPro" id="IPR011877">
    <property type="entry name" value="Ribokinase"/>
</dbReference>
<gene>
    <name evidence="9" type="primary">rbsK</name>
    <name evidence="11" type="ORF">GCM10023094_13910</name>
</gene>
<dbReference type="InterPro" id="IPR011611">
    <property type="entry name" value="PfkB_dom"/>
</dbReference>
<feature type="binding site" evidence="9">
    <location>
        <begin position="238"/>
        <end position="239"/>
    </location>
    <ligand>
        <name>ATP</name>
        <dbReference type="ChEBI" id="CHEBI:30616"/>
    </ligand>
</feature>
<keyword evidence="5 9" id="KW-0067">ATP-binding</keyword>
<dbReference type="Pfam" id="PF00294">
    <property type="entry name" value="PfkB"/>
    <property type="match status" value="1"/>
</dbReference>
<feature type="binding site" evidence="9">
    <location>
        <position position="239"/>
    </location>
    <ligand>
        <name>substrate</name>
    </ligand>
</feature>
<dbReference type="InterPro" id="IPR029056">
    <property type="entry name" value="Ribokinase-like"/>
</dbReference>
<evidence type="ECO:0000256" key="2">
    <source>
        <dbReference type="ARBA" id="ARBA00022723"/>
    </source>
</evidence>
<dbReference type="PANTHER" id="PTHR10584">
    <property type="entry name" value="SUGAR KINASE"/>
    <property type="match status" value="1"/>
</dbReference>
<feature type="binding site" evidence="9">
    <location>
        <position position="267"/>
    </location>
    <ligand>
        <name>K(+)</name>
        <dbReference type="ChEBI" id="CHEBI:29103"/>
    </ligand>
</feature>
<keyword evidence="12" id="KW-1185">Reference proteome</keyword>
<organism evidence="11 12">
    <name type="scientific">Rhodococcus olei</name>
    <dbReference type="NCBI Taxonomy" id="2161675"/>
    <lineage>
        <taxon>Bacteria</taxon>
        <taxon>Bacillati</taxon>
        <taxon>Actinomycetota</taxon>
        <taxon>Actinomycetes</taxon>
        <taxon>Mycobacteriales</taxon>
        <taxon>Nocardiaceae</taxon>
        <taxon>Rhodococcus</taxon>
    </lineage>
</organism>
<feature type="binding site" evidence="9">
    <location>
        <begin position="42"/>
        <end position="46"/>
    </location>
    <ligand>
        <name>substrate</name>
    </ligand>
</feature>
<feature type="binding site" evidence="9">
    <location>
        <position position="235"/>
    </location>
    <ligand>
        <name>K(+)</name>
        <dbReference type="ChEBI" id="CHEBI:29103"/>
    </ligand>
</feature>
<dbReference type="Proteomes" id="UP001501183">
    <property type="component" value="Unassembled WGS sequence"/>
</dbReference>